<gene>
    <name evidence="2" type="ORF">ACFPJA_04550</name>
</gene>
<feature type="region of interest" description="Disordered" evidence="1">
    <location>
        <begin position="1"/>
        <end position="112"/>
    </location>
</feature>
<evidence type="ECO:0000313" key="3">
    <source>
        <dbReference type="Proteomes" id="UP001596145"/>
    </source>
</evidence>
<accession>A0ABD5QP99</accession>
<organism evidence="2 3">
    <name type="scientific">Halorubrum glutamatedens</name>
    <dbReference type="NCBI Taxonomy" id="2707018"/>
    <lineage>
        <taxon>Archaea</taxon>
        <taxon>Methanobacteriati</taxon>
        <taxon>Methanobacteriota</taxon>
        <taxon>Stenosarchaea group</taxon>
        <taxon>Halobacteria</taxon>
        <taxon>Halobacteriales</taxon>
        <taxon>Haloferacaceae</taxon>
        <taxon>Halorubrum</taxon>
    </lineage>
</organism>
<sequence length="112" mass="12171">MGLLTRLREWFGGLLGGSRETDEAADEETAGSEPTEPAGPDDERLDPGAATETRSDAPDDAVDKLRELRQASPPEEEMEEKKGNEETKEREEKEGSADETEPDEPAAGDGKR</sequence>
<protein>
    <recommendedName>
        <fullName evidence="4">Signal recognition particle-docking protein FtsY</fullName>
    </recommendedName>
</protein>
<name>A0ABD5QP99_9EURY</name>
<comment type="caution">
    <text evidence="2">The sequence shown here is derived from an EMBL/GenBank/DDBJ whole genome shotgun (WGS) entry which is preliminary data.</text>
</comment>
<dbReference type="Proteomes" id="UP001596145">
    <property type="component" value="Unassembled WGS sequence"/>
</dbReference>
<evidence type="ECO:0000256" key="1">
    <source>
        <dbReference type="SAM" id="MobiDB-lite"/>
    </source>
</evidence>
<dbReference type="EMBL" id="JBHSKV010000007">
    <property type="protein sequence ID" value="MFC5133990.1"/>
    <property type="molecule type" value="Genomic_DNA"/>
</dbReference>
<reference evidence="2 3" key="1">
    <citation type="journal article" date="2019" name="Int. J. Syst. Evol. Microbiol.">
        <title>The Global Catalogue of Microorganisms (GCM) 10K type strain sequencing project: providing services to taxonomists for standard genome sequencing and annotation.</title>
        <authorList>
            <consortium name="The Broad Institute Genomics Platform"/>
            <consortium name="The Broad Institute Genome Sequencing Center for Infectious Disease"/>
            <person name="Wu L."/>
            <person name="Ma J."/>
        </authorList>
    </citation>
    <scope>NUCLEOTIDE SEQUENCE [LARGE SCALE GENOMIC DNA]</scope>
    <source>
        <strain evidence="2 3">CGMCC 1.16026</strain>
    </source>
</reference>
<feature type="compositionally biased region" description="Basic and acidic residues" evidence="1">
    <location>
        <begin position="53"/>
        <end position="69"/>
    </location>
</feature>
<feature type="compositionally biased region" description="Basic and acidic residues" evidence="1">
    <location>
        <begin position="79"/>
        <end position="96"/>
    </location>
</feature>
<dbReference type="AlphaFoldDB" id="A0ABD5QP99"/>
<dbReference type="RefSeq" id="WP_122104289.1">
    <property type="nucleotide sequence ID" value="NZ_JBHSKV010000007.1"/>
</dbReference>
<feature type="compositionally biased region" description="Acidic residues" evidence="1">
    <location>
        <begin position="97"/>
        <end position="106"/>
    </location>
</feature>
<evidence type="ECO:0000313" key="2">
    <source>
        <dbReference type="EMBL" id="MFC5133990.1"/>
    </source>
</evidence>
<proteinExistence type="predicted"/>
<keyword evidence="3" id="KW-1185">Reference proteome</keyword>
<evidence type="ECO:0008006" key="4">
    <source>
        <dbReference type="Google" id="ProtNLM"/>
    </source>
</evidence>